<name>A0A5Q4BU80_9PEZI</name>
<accession>A0A5Q4BU80</accession>
<sequence>MKQNNRCERDNFEYQGKIQDNIPWDEDTVKACVPPGTVDYYGQTFKECYRYQKSFPAFLPSKAIDNCDWRNVSLGLPILERSPARQPLGDKDG</sequence>
<keyword evidence="2" id="KW-1185">Reference proteome</keyword>
<gene>
    <name evidence="1" type="ORF">CSHISOI_05305</name>
</gene>
<protein>
    <submittedName>
        <fullName evidence="1">Uncharacterized protein</fullName>
    </submittedName>
</protein>
<evidence type="ECO:0000313" key="1">
    <source>
        <dbReference type="EMBL" id="TQN70159.1"/>
    </source>
</evidence>
<dbReference type="EMBL" id="PUHP01000421">
    <property type="protein sequence ID" value="TQN70159.1"/>
    <property type="molecule type" value="Genomic_DNA"/>
</dbReference>
<proteinExistence type="predicted"/>
<organism evidence="1 2">
    <name type="scientific">Colletotrichum shisoi</name>
    <dbReference type="NCBI Taxonomy" id="2078593"/>
    <lineage>
        <taxon>Eukaryota</taxon>
        <taxon>Fungi</taxon>
        <taxon>Dikarya</taxon>
        <taxon>Ascomycota</taxon>
        <taxon>Pezizomycotina</taxon>
        <taxon>Sordariomycetes</taxon>
        <taxon>Hypocreomycetidae</taxon>
        <taxon>Glomerellales</taxon>
        <taxon>Glomerellaceae</taxon>
        <taxon>Colletotrichum</taxon>
        <taxon>Colletotrichum destructivum species complex</taxon>
    </lineage>
</organism>
<evidence type="ECO:0000313" key="2">
    <source>
        <dbReference type="Proteomes" id="UP000326340"/>
    </source>
</evidence>
<dbReference type="OrthoDB" id="4789072at2759"/>
<dbReference type="AlphaFoldDB" id="A0A5Q4BU80"/>
<comment type="caution">
    <text evidence="1">The sequence shown here is derived from an EMBL/GenBank/DDBJ whole genome shotgun (WGS) entry which is preliminary data.</text>
</comment>
<dbReference type="Proteomes" id="UP000326340">
    <property type="component" value="Unassembled WGS sequence"/>
</dbReference>
<reference evidence="1 2" key="1">
    <citation type="journal article" date="2019" name="Sci. Rep.">
        <title>Colletotrichum shisoi sp. nov., an anthracnose pathogen of Perilla frutescens in Japan: molecular phylogenetic, morphological and genomic evidence.</title>
        <authorList>
            <person name="Gan P."/>
            <person name="Tsushima A."/>
            <person name="Hiroyama R."/>
            <person name="Narusaka M."/>
            <person name="Takano Y."/>
            <person name="Narusaka Y."/>
            <person name="Kawaradani M."/>
            <person name="Damm U."/>
            <person name="Shirasu K."/>
        </authorList>
    </citation>
    <scope>NUCLEOTIDE SEQUENCE [LARGE SCALE GENOMIC DNA]</scope>
    <source>
        <strain evidence="1 2">PG-2018a</strain>
    </source>
</reference>